<evidence type="ECO:0000313" key="3">
    <source>
        <dbReference type="Proteomes" id="UP001219518"/>
    </source>
</evidence>
<keyword evidence="3" id="KW-1185">Reference proteome</keyword>
<reference evidence="2" key="1">
    <citation type="submission" date="2021-07" db="EMBL/GenBank/DDBJ databases">
        <authorList>
            <person name="Catto M.A."/>
            <person name="Jacobson A."/>
            <person name="Kennedy G."/>
            <person name="Labadie P."/>
            <person name="Hunt B.G."/>
            <person name="Srinivasan R."/>
        </authorList>
    </citation>
    <scope>NUCLEOTIDE SEQUENCE</scope>
    <source>
        <strain evidence="2">PL_HMW_Pooled</strain>
        <tissue evidence="2">Head</tissue>
    </source>
</reference>
<dbReference type="Proteomes" id="UP001219518">
    <property type="component" value="Unassembled WGS sequence"/>
</dbReference>
<comment type="caution">
    <text evidence="2">The sequence shown here is derived from an EMBL/GenBank/DDBJ whole genome shotgun (WGS) entry which is preliminary data.</text>
</comment>
<keyword evidence="1" id="KW-0732">Signal</keyword>
<feature type="chain" id="PRO_5042045467" evidence="1">
    <location>
        <begin position="22"/>
        <end position="61"/>
    </location>
</feature>
<protein>
    <submittedName>
        <fullName evidence="2">Uncharacterized protein</fullName>
    </submittedName>
</protein>
<sequence length="61" mass="6797">MEFSAFVMMLSYIFLLNAVHGSGRSDCSRNNVMKKRSVHTLNASSLLSTIGYVFIIVEVNP</sequence>
<reference evidence="2" key="2">
    <citation type="journal article" date="2023" name="BMC Genomics">
        <title>Pest status, molecular evolution, and epigenetic factors derived from the genome assembly of Frankliniella fusca, a thysanopteran phytovirus vector.</title>
        <authorList>
            <person name="Catto M.A."/>
            <person name="Labadie P.E."/>
            <person name="Jacobson A.L."/>
            <person name="Kennedy G.G."/>
            <person name="Srinivasan R."/>
            <person name="Hunt B.G."/>
        </authorList>
    </citation>
    <scope>NUCLEOTIDE SEQUENCE</scope>
    <source>
        <strain evidence="2">PL_HMW_Pooled</strain>
    </source>
</reference>
<dbReference type="AlphaFoldDB" id="A0AAE1HT77"/>
<evidence type="ECO:0000313" key="2">
    <source>
        <dbReference type="EMBL" id="KAK3926386.1"/>
    </source>
</evidence>
<accession>A0AAE1HT77</accession>
<organism evidence="2 3">
    <name type="scientific">Frankliniella fusca</name>
    <dbReference type="NCBI Taxonomy" id="407009"/>
    <lineage>
        <taxon>Eukaryota</taxon>
        <taxon>Metazoa</taxon>
        <taxon>Ecdysozoa</taxon>
        <taxon>Arthropoda</taxon>
        <taxon>Hexapoda</taxon>
        <taxon>Insecta</taxon>
        <taxon>Pterygota</taxon>
        <taxon>Neoptera</taxon>
        <taxon>Paraneoptera</taxon>
        <taxon>Thysanoptera</taxon>
        <taxon>Terebrantia</taxon>
        <taxon>Thripoidea</taxon>
        <taxon>Thripidae</taxon>
        <taxon>Frankliniella</taxon>
    </lineage>
</organism>
<name>A0AAE1HT77_9NEOP</name>
<proteinExistence type="predicted"/>
<evidence type="ECO:0000256" key="1">
    <source>
        <dbReference type="SAM" id="SignalP"/>
    </source>
</evidence>
<dbReference type="EMBL" id="JAHWGI010001255">
    <property type="protein sequence ID" value="KAK3926386.1"/>
    <property type="molecule type" value="Genomic_DNA"/>
</dbReference>
<feature type="signal peptide" evidence="1">
    <location>
        <begin position="1"/>
        <end position="21"/>
    </location>
</feature>
<gene>
    <name evidence="2" type="ORF">KUF71_000456</name>
</gene>